<feature type="chain" id="PRO_5008584786" description="Magnesium-dependent phosphatase-1" evidence="2">
    <location>
        <begin position="25"/>
        <end position="265"/>
    </location>
</feature>
<evidence type="ECO:0000313" key="3">
    <source>
        <dbReference type="EMBL" id="JAS82036.1"/>
    </source>
</evidence>
<evidence type="ECO:0000256" key="2">
    <source>
        <dbReference type="SAM" id="SignalP"/>
    </source>
</evidence>
<dbReference type="Pfam" id="PF12689">
    <property type="entry name" value="Acid_PPase"/>
    <property type="match status" value="1"/>
</dbReference>
<dbReference type="EMBL" id="GECU01025670">
    <property type="protein sequence ID" value="JAS82036.1"/>
    <property type="molecule type" value="Transcribed_RNA"/>
</dbReference>
<dbReference type="Gene3D" id="3.40.50.1000">
    <property type="entry name" value="HAD superfamily/HAD-like"/>
    <property type="match status" value="1"/>
</dbReference>
<evidence type="ECO:0000256" key="1">
    <source>
        <dbReference type="SAM" id="MobiDB-lite"/>
    </source>
</evidence>
<dbReference type="InterPro" id="IPR023214">
    <property type="entry name" value="HAD_sf"/>
</dbReference>
<feature type="compositionally biased region" description="Basic and acidic residues" evidence="1">
    <location>
        <begin position="231"/>
        <end position="250"/>
    </location>
</feature>
<accession>A0A1B6I527</accession>
<dbReference type="PANTHER" id="PTHR17901:SF14">
    <property type="entry name" value="MAGNESIUM-DEPENDENT PHOSPHATASE 1"/>
    <property type="match status" value="1"/>
</dbReference>
<name>A0A1B6I527_9HEMI</name>
<organism evidence="3">
    <name type="scientific">Homalodisca liturata</name>
    <dbReference type="NCBI Taxonomy" id="320908"/>
    <lineage>
        <taxon>Eukaryota</taxon>
        <taxon>Metazoa</taxon>
        <taxon>Ecdysozoa</taxon>
        <taxon>Arthropoda</taxon>
        <taxon>Hexapoda</taxon>
        <taxon>Insecta</taxon>
        <taxon>Pterygota</taxon>
        <taxon>Neoptera</taxon>
        <taxon>Paraneoptera</taxon>
        <taxon>Hemiptera</taxon>
        <taxon>Auchenorrhyncha</taxon>
        <taxon>Membracoidea</taxon>
        <taxon>Cicadellidae</taxon>
        <taxon>Cicadellinae</taxon>
        <taxon>Proconiini</taxon>
        <taxon>Homalodisca</taxon>
    </lineage>
</organism>
<evidence type="ECO:0008006" key="4">
    <source>
        <dbReference type="Google" id="ProtNLM"/>
    </source>
</evidence>
<reference evidence="3" key="1">
    <citation type="submission" date="2015-11" db="EMBL/GenBank/DDBJ databases">
        <title>De novo transcriptome assembly of four potential Pierce s Disease insect vectors from Arizona vineyards.</title>
        <authorList>
            <person name="Tassone E.E."/>
        </authorList>
    </citation>
    <scope>NUCLEOTIDE SEQUENCE</scope>
</reference>
<protein>
    <recommendedName>
        <fullName evidence="4">Magnesium-dependent phosphatase-1</fullName>
    </recommendedName>
</protein>
<sequence length="265" mass="30355">MLSFKSVSVVVLVTFEYLLCTVRTETFSKMTAPPKHKGVFFKKQTGLNKTIPYSENPGKEMIVFDVDGTLWPYQIDSDPIFQDPFIIKGLDNGTVFVGNQTIHIFPEVEETLLELIEKGYVLAAVSMTNSTHKTMAVLNAFDLTKHFKHMEMAPGPDKLSLVTEICTRTGLLLEDVLYFEKDPGEVFDMLWRHVIVYCIDENGLTKDRARKGLFIFDIRPRKERRQHLNNAKREFTDKNKSRPAKERDGTELEGMIHNGSAIDYQ</sequence>
<feature type="region of interest" description="Disordered" evidence="1">
    <location>
        <begin position="228"/>
        <end position="265"/>
    </location>
</feature>
<dbReference type="SUPFAM" id="SSF56784">
    <property type="entry name" value="HAD-like"/>
    <property type="match status" value="1"/>
</dbReference>
<feature type="signal peptide" evidence="2">
    <location>
        <begin position="1"/>
        <end position="24"/>
    </location>
</feature>
<dbReference type="InterPro" id="IPR010036">
    <property type="entry name" value="MDP_1_eu_arc"/>
</dbReference>
<dbReference type="PANTHER" id="PTHR17901">
    <property type="entry name" value="MAGNESIUM-DEPENDENT PHOSPHATASE 1 MDP1"/>
    <property type="match status" value="1"/>
</dbReference>
<keyword evidence="2" id="KW-0732">Signal</keyword>
<gene>
    <name evidence="3" type="ORF">g.18707</name>
</gene>
<dbReference type="GO" id="GO:0003993">
    <property type="term" value="F:acid phosphatase activity"/>
    <property type="evidence" value="ECO:0007669"/>
    <property type="project" value="TreeGrafter"/>
</dbReference>
<dbReference type="AlphaFoldDB" id="A0A1B6I527"/>
<proteinExistence type="predicted"/>
<dbReference type="InterPro" id="IPR036412">
    <property type="entry name" value="HAD-like_sf"/>
</dbReference>